<organism evidence="2">
    <name type="scientific">Oryza meridionalis</name>
    <dbReference type="NCBI Taxonomy" id="40149"/>
    <lineage>
        <taxon>Eukaryota</taxon>
        <taxon>Viridiplantae</taxon>
        <taxon>Streptophyta</taxon>
        <taxon>Embryophyta</taxon>
        <taxon>Tracheophyta</taxon>
        <taxon>Spermatophyta</taxon>
        <taxon>Magnoliopsida</taxon>
        <taxon>Liliopsida</taxon>
        <taxon>Poales</taxon>
        <taxon>Poaceae</taxon>
        <taxon>BOP clade</taxon>
        <taxon>Oryzoideae</taxon>
        <taxon>Oryzeae</taxon>
        <taxon>Oryzinae</taxon>
        <taxon>Oryza</taxon>
    </lineage>
</organism>
<feature type="region of interest" description="Disordered" evidence="1">
    <location>
        <begin position="123"/>
        <end position="143"/>
    </location>
</feature>
<dbReference type="eggNOG" id="ENOG502S09U">
    <property type="taxonomic scope" value="Eukaryota"/>
</dbReference>
<proteinExistence type="predicted"/>
<name>A0A0E0C0W1_9ORYZ</name>
<evidence type="ECO:0000256" key="1">
    <source>
        <dbReference type="SAM" id="MobiDB-lite"/>
    </source>
</evidence>
<evidence type="ECO:0000313" key="2">
    <source>
        <dbReference type="EnsemblPlants" id="OMERI01G11510.1"/>
    </source>
</evidence>
<dbReference type="AlphaFoldDB" id="A0A0E0C0W1"/>
<reference evidence="2" key="2">
    <citation type="submission" date="2018-05" db="EMBL/GenBank/DDBJ databases">
        <title>OmerRS3 (Oryza meridionalis Reference Sequence Version 3).</title>
        <authorList>
            <person name="Zhang J."/>
            <person name="Kudrna D."/>
            <person name="Lee S."/>
            <person name="Talag J."/>
            <person name="Welchert J."/>
            <person name="Wing R.A."/>
        </authorList>
    </citation>
    <scope>NUCLEOTIDE SEQUENCE [LARGE SCALE GENOMIC DNA]</scope>
    <source>
        <strain evidence="2">cv. OR44</strain>
    </source>
</reference>
<evidence type="ECO:0000313" key="3">
    <source>
        <dbReference type="Proteomes" id="UP000008021"/>
    </source>
</evidence>
<dbReference type="Gramene" id="OMERI01G11510.1">
    <property type="protein sequence ID" value="OMERI01G11510.1"/>
    <property type="gene ID" value="OMERI01G11510"/>
</dbReference>
<sequence>MEDLAATLMSSFSHRHSAPLYLFYNVASLPKHHAGRGGGGGGGGGFEFATAAGGKQQGGVDDGEDGGAAGVRACSSDLSAATFADELFREGVLLRPLKLPPRLQTPTASAAASAATSPTAASKAAAAAAPSSSRSPFASRRSKHEGFDPFAAALEKVRRDVAAAPIRRARSLSPLRGPAVAAAAARRKENNPYAAAAPARAVTASRPPWRRRRRGMKRLLCGAAMATRPHRGDDGGAPYRRGLLVCFGF</sequence>
<feature type="compositionally biased region" description="Low complexity" evidence="1">
    <location>
        <begin position="123"/>
        <end position="139"/>
    </location>
</feature>
<dbReference type="HOGENOM" id="CLU_1117169_0_0_1"/>
<protein>
    <submittedName>
        <fullName evidence="2">Uncharacterized protein</fullName>
    </submittedName>
</protein>
<dbReference type="Proteomes" id="UP000008021">
    <property type="component" value="Chromosome 1"/>
</dbReference>
<keyword evidence="3" id="KW-1185">Reference proteome</keyword>
<dbReference type="EnsemblPlants" id="OMERI01G11510.1">
    <property type="protein sequence ID" value="OMERI01G11510.1"/>
    <property type="gene ID" value="OMERI01G11510"/>
</dbReference>
<reference evidence="2" key="1">
    <citation type="submission" date="2015-04" db="UniProtKB">
        <authorList>
            <consortium name="EnsemblPlants"/>
        </authorList>
    </citation>
    <scope>IDENTIFICATION</scope>
</reference>
<accession>A0A0E0C0W1</accession>